<name>A0AAD1WPW8_PELCU</name>
<dbReference type="FunFam" id="3.10.100.10:FF:000045">
    <property type="entry name" value="Pulmonary surfactant-associated protein D"/>
    <property type="match status" value="1"/>
</dbReference>
<evidence type="ECO:0000256" key="2">
    <source>
        <dbReference type="ARBA" id="ARBA00023157"/>
    </source>
</evidence>
<organism evidence="5 6">
    <name type="scientific">Pelobates cultripes</name>
    <name type="common">Western spadefoot toad</name>
    <dbReference type="NCBI Taxonomy" id="61616"/>
    <lineage>
        <taxon>Eukaryota</taxon>
        <taxon>Metazoa</taxon>
        <taxon>Chordata</taxon>
        <taxon>Craniata</taxon>
        <taxon>Vertebrata</taxon>
        <taxon>Euteleostomi</taxon>
        <taxon>Amphibia</taxon>
        <taxon>Batrachia</taxon>
        <taxon>Anura</taxon>
        <taxon>Pelobatoidea</taxon>
        <taxon>Pelobatidae</taxon>
        <taxon>Pelobates</taxon>
    </lineage>
</organism>
<dbReference type="GO" id="GO:0030282">
    <property type="term" value="P:bone mineralization"/>
    <property type="evidence" value="ECO:0007669"/>
    <property type="project" value="TreeGrafter"/>
</dbReference>
<dbReference type="PROSITE" id="PS00615">
    <property type="entry name" value="C_TYPE_LECTIN_1"/>
    <property type="match status" value="1"/>
</dbReference>
<evidence type="ECO:0000256" key="3">
    <source>
        <dbReference type="SAM" id="Coils"/>
    </source>
</evidence>
<evidence type="ECO:0000313" key="5">
    <source>
        <dbReference type="EMBL" id="CAH2321280.1"/>
    </source>
</evidence>
<dbReference type="SUPFAM" id="SSF56436">
    <property type="entry name" value="C-type lectin-like"/>
    <property type="match status" value="1"/>
</dbReference>
<dbReference type="PANTHER" id="PTHR22799:SF3">
    <property type="entry name" value="TETRANECTIN"/>
    <property type="match status" value="1"/>
</dbReference>
<reference evidence="5" key="1">
    <citation type="submission" date="2022-03" db="EMBL/GenBank/DDBJ databases">
        <authorList>
            <person name="Alioto T."/>
            <person name="Alioto T."/>
            <person name="Gomez Garrido J."/>
        </authorList>
    </citation>
    <scope>NUCLEOTIDE SEQUENCE</scope>
</reference>
<evidence type="ECO:0000259" key="4">
    <source>
        <dbReference type="PROSITE" id="PS50041"/>
    </source>
</evidence>
<keyword evidence="6" id="KW-1185">Reference proteome</keyword>
<dbReference type="PANTHER" id="PTHR22799">
    <property type="entry name" value="TETRANECTIN-RELATED"/>
    <property type="match status" value="1"/>
</dbReference>
<dbReference type="InterPro" id="IPR016186">
    <property type="entry name" value="C-type_lectin-like/link_sf"/>
</dbReference>
<dbReference type="PROSITE" id="PS50041">
    <property type="entry name" value="C_TYPE_LECTIN_2"/>
    <property type="match status" value="1"/>
</dbReference>
<dbReference type="InterPro" id="IPR018378">
    <property type="entry name" value="C-type_lectin_CS"/>
</dbReference>
<feature type="domain" description="C-type lectin" evidence="4">
    <location>
        <begin position="108"/>
        <end position="222"/>
    </location>
</feature>
<dbReference type="GO" id="GO:0030246">
    <property type="term" value="F:carbohydrate binding"/>
    <property type="evidence" value="ECO:0007669"/>
    <property type="project" value="UniProtKB-KW"/>
</dbReference>
<dbReference type="Pfam" id="PF00059">
    <property type="entry name" value="Lectin_C"/>
    <property type="match status" value="1"/>
</dbReference>
<dbReference type="AlphaFoldDB" id="A0AAD1WPW8"/>
<feature type="coiled-coil region" evidence="3">
    <location>
        <begin position="72"/>
        <end position="99"/>
    </location>
</feature>
<dbReference type="InterPro" id="IPR016187">
    <property type="entry name" value="CTDL_fold"/>
</dbReference>
<protein>
    <recommendedName>
        <fullName evidence="4">C-type lectin domain-containing protein</fullName>
    </recommendedName>
</protein>
<dbReference type="Gene3D" id="3.10.100.10">
    <property type="entry name" value="Mannose-Binding Protein A, subunit A"/>
    <property type="match status" value="1"/>
</dbReference>
<dbReference type="EMBL" id="OW240922">
    <property type="protein sequence ID" value="CAH2321280.1"/>
    <property type="molecule type" value="Genomic_DNA"/>
</dbReference>
<feature type="non-terminal residue" evidence="5">
    <location>
        <position position="1"/>
    </location>
</feature>
<gene>
    <name evidence="5" type="ORF">PECUL_23A000075</name>
</gene>
<accession>A0AAD1WPW8</accession>
<proteinExistence type="predicted"/>
<keyword evidence="3" id="KW-0175">Coiled coil</keyword>
<evidence type="ECO:0000256" key="1">
    <source>
        <dbReference type="ARBA" id="ARBA00022734"/>
    </source>
</evidence>
<keyword evidence="2" id="KW-1015">Disulfide bond</keyword>
<evidence type="ECO:0000313" key="6">
    <source>
        <dbReference type="Proteomes" id="UP001295444"/>
    </source>
</evidence>
<dbReference type="GO" id="GO:0005615">
    <property type="term" value="C:extracellular space"/>
    <property type="evidence" value="ECO:0007669"/>
    <property type="project" value="TreeGrafter"/>
</dbReference>
<dbReference type="SMART" id="SM00034">
    <property type="entry name" value="CLECT"/>
    <property type="match status" value="1"/>
</dbReference>
<dbReference type="Proteomes" id="UP001295444">
    <property type="component" value="Chromosome 11"/>
</dbReference>
<keyword evidence="1" id="KW-0430">Lectin</keyword>
<sequence>CDILCTVTCRYIYISKGLLHLLFKKSETMKLFQILCVLMLNIQFAVISTQLCQYTDKKSDVTCHGCHACHDLDALKRKVENMEQELACLQSNVAALKNALVFNKGTSSGNKMYLTNGQTATYNEAYTTCAKAGGQLPLPQTAKENKAILTLALQQKNAPFLGINDIGDEGTFRYPNGEKISYSNWSASEPNNEFGVEDCVELFNDGKWNDKNCEEKRLIICEFS</sequence>
<dbReference type="InterPro" id="IPR001304">
    <property type="entry name" value="C-type_lectin-like"/>
</dbReference>
<dbReference type="InterPro" id="IPR051663">
    <property type="entry name" value="CLec_Tetranectin-domain"/>
</dbReference>